<feature type="transmembrane region" description="Helical" evidence="1">
    <location>
        <begin position="12"/>
        <end position="31"/>
    </location>
</feature>
<organism evidence="2 3">
    <name type="scientific">Cellulomonas biazotea</name>
    <dbReference type="NCBI Taxonomy" id="1709"/>
    <lineage>
        <taxon>Bacteria</taxon>
        <taxon>Bacillati</taxon>
        <taxon>Actinomycetota</taxon>
        <taxon>Actinomycetes</taxon>
        <taxon>Micrococcales</taxon>
        <taxon>Cellulomonadaceae</taxon>
        <taxon>Cellulomonas</taxon>
    </lineage>
</organism>
<proteinExistence type="predicted"/>
<dbReference type="AlphaFoldDB" id="A0A402DWM0"/>
<evidence type="ECO:0000313" key="3">
    <source>
        <dbReference type="Proteomes" id="UP000289954"/>
    </source>
</evidence>
<dbReference type="Proteomes" id="UP000289954">
    <property type="component" value="Unassembled WGS sequence"/>
</dbReference>
<keyword evidence="3" id="KW-1185">Reference proteome</keyword>
<evidence type="ECO:0000313" key="2">
    <source>
        <dbReference type="EMBL" id="GCE78482.1"/>
    </source>
</evidence>
<protein>
    <submittedName>
        <fullName evidence="2">Uncharacterized protein</fullName>
    </submittedName>
</protein>
<feature type="transmembrane region" description="Helical" evidence="1">
    <location>
        <begin position="51"/>
        <end position="70"/>
    </location>
</feature>
<sequence length="90" mass="9452">MRVPPRLTASQLFWWSVGLIAGSFVCGWLVSLVASSISSMALASLVVHVQSLAYGLGIAGVAGSFVVRALEPRGSAPAQSPRNVDREQNV</sequence>
<reference evidence="2 3" key="1">
    <citation type="submission" date="2019-01" db="EMBL/GenBank/DDBJ databases">
        <title>Draft genome sequence of Cellulomonas takizawaensis strain TKZ-21.</title>
        <authorList>
            <person name="Yamamura H."/>
            <person name="Hayashi T."/>
            <person name="Hamada M."/>
            <person name="Serisawa Y."/>
            <person name="Matsuyama K."/>
            <person name="Nakagawa Y."/>
            <person name="Otoguro M."/>
            <person name="Yanagida F."/>
            <person name="Hayakawa M."/>
        </authorList>
    </citation>
    <scope>NUCLEOTIDE SEQUENCE [LARGE SCALE GENOMIC DNA]</scope>
    <source>
        <strain evidence="2 3">NBRC12680</strain>
    </source>
</reference>
<evidence type="ECO:0000256" key="1">
    <source>
        <dbReference type="SAM" id="Phobius"/>
    </source>
</evidence>
<gene>
    <name evidence="2" type="ORF">CBZ_35380</name>
</gene>
<comment type="caution">
    <text evidence="2">The sequence shown here is derived from an EMBL/GenBank/DDBJ whole genome shotgun (WGS) entry which is preliminary data.</text>
</comment>
<keyword evidence="1" id="KW-1133">Transmembrane helix</keyword>
<dbReference type="EMBL" id="BIMR01000448">
    <property type="protein sequence ID" value="GCE78482.1"/>
    <property type="molecule type" value="Genomic_DNA"/>
</dbReference>
<name>A0A402DWM0_9CELL</name>
<dbReference type="OrthoDB" id="5110184at2"/>
<keyword evidence="1" id="KW-0812">Transmembrane</keyword>
<keyword evidence="1" id="KW-0472">Membrane</keyword>
<dbReference type="RefSeq" id="WP_130783183.1">
    <property type="nucleotide sequence ID" value="NZ_BIMR01000448.1"/>
</dbReference>
<accession>A0A402DWM0</accession>